<feature type="transmembrane region" description="Helical" evidence="6">
    <location>
        <begin position="48"/>
        <end position="74"/>
    </location>
</feature>
<dbReference type="InterPro" id="IPR003841">
    <property type="entry name" value="Na/Pi_transpt"/>
</dbReference>
<evidence type="ECO:0000256" key="1">
    <source>
        <dbReference type="ARBA" id="ARBA00004651"/>
    </source>
</evidence>
<organism evidence="7 8">
    <name type="scientific">Arenimonas soli</name>
    <dbReference type="NCBI Taxonomy" id="2269504"/>
    <lineage>
        <taxon>Bacteria</taxon>
        <taxon>Pseudomonadati</taxon>
        <taxon>Pseudomonadota</taxon>
        <taxon>Gammaproteobacteria</taxon>
        <taxon>Lysobacterales</taxon>
        <taxon>Lysobacteraceae</taxon>
        <taxon>Arenimonas</taxon>
    </lineage>
</organism>
<gene>
    <name evidence="7" type="ORF">GCM10011521_00610</name>
</gene>
<evidence type="ECO:0008006" key="9">
    <source>
        <dbReference type="Google" id="ProtNLM"/>
    </source>
</evidence>
<feature type="transmembrane region" description="Helical" evidence="6">
    <location>
        <begin position="175"/>
        <end position="196"/>
    </location>
</feature>
<comment type="caution">
    <text evidence="7">The sequence shown here is derived from an EMBL/GenBank/DDBJ whole genome shotgun (WGS) entry which is preliminary data.</text>
</comment>
<reference evidence="8" key="1">
    <citation type="journal article" date="2019" name="Int. J. Syst. Evol. Microbiol.">
        <title>The Global Catalogue of Microorganisms (GCM) 10K type strain sequencing project: providing services to taxonomists for standard genome sequencing and annotation.</title>
        <authorList>
            <consortium name="The Broad Institute Genomics Platform"/>
            <consortium name="The Broad Institute Genome Sequencing Center for Infectious Disease"/>
            <person name="Wu L."/>
            <person name="Ma J."/>
        </authorList>
    </citation>
    <scope>NUCLEOTIDE SEQUENCE [LARGE SCALE GENOMIC DNA]</scope>
    <source>
        <strain evidence="8">CGMCC 1.15905</strain>
    </source>
</reference>
<feature type="transmembrane region" description="Helical" evidence="6">
    <location>
        <begin position="136"/>
        <end position="155"/>
    </location>
</feature>
<keyword evidence="8" id="KW-1185">Reference proteome</keyword>
<keyword evidence="4 6" id="KW-1133">Transmembrane helix</keyword>
<dbReference type="Proteomes" id="UP000623419">
    <property type="component" value="Unassembled WGS sequence"/>
</dbReference>
<keyword evidence="3 6" id="KW-0812">Transmembrane</keyword>
<name>A0ABQ1H961_9GAMM</name>
<keyword evidence="5 6" id="KW-0472">Membrane</keyword>
<proteinExistence type="predicted"/>
<evidence type="ECO:0000256" key="5">
    <source>
        <dbReference type="ARBA" id="ARBA00023136"/>
    </source>
</evidence>
<keyword evidence="2" id="KW-1003">Cell membrane</keyword>
<dbReference type="Pfam" id="PF02690">
    <property type="entry name" value="Na_Pi_cotrans"/>
    <property type="match status" value="2"/>
</dbReference>
<evidence type="ECO:0000256" key="6">
    <source>
        <dbReference type="SAM" id="Phobius"/>
    </source>
</evidence>
<evidence type="ECO:0000256" key="4">
    <source>
        <dbReference type="ARBA" id="ARBA00022989"/>
    </source>
</evidence>
<dbReference type="NCBIfam" id="NF037997">
    <property type="entry name" value="Na_Pi_symport"/>
    <property type="match status" value="1"/>
</dbReference>
<protein>
    <recommendedName>
        <fullName evidence="9">Na/Pi cotransporter family protein</fullName>
    </recommendedName>
</protein>
<accession>A0ABQ1H961</accession>
<dbReference type="RefSeq" id="WP_188659802.1">
    <property type="nucleotide sequence ID" value="NZ_BMKC01000001.1"/>
</dbReference>
<dbReference type="EMBL" id="BMKC01000001">
    <property type="protein sequence ID" value="GGA66385.1"/>
    <property type="molecule type" value="Genomic_DNA"/>
</dbReference>
<evidence type="ECO:0000313" key="8">
    <source>
        <dbReference type="Proteomes" id="UP000623419"/>
    </source>
</evidence>
<comment type="subcellular location">
    <subcellularLocation>
        <location evidence="1">Cell membrane</location>
        <topology evidence="1">Multi-pass membrane protein</topology>
    </subcellularLocation>
</comment>
<feature type="transmembrane region" description="Helical" evidence="6">
    <location>
        <begin position="288"/>
        <end position="307"/>
    </location>
</feature>
<feature type="transmembrane region" description="Helical" evidence="6">
    <location>
        <begin position="250"/>
        <end position="268"/>
    </location>
</feature>
<sequence>MIEGIGIGVLFGGIGLFLLGMLLMTDGLKQVAGPALGRVLTSSTQTRFRGLASGMMVTAAVQSSSAVTVAAIGFVNAGLLTFSQSLWVLFGANVGTTMTGWLVALVGFQIKVEAAALPLIGLGMALRLTGAGTRRAAVGTALTGFGVLFLGIGFLQQAFALDGDALDLSGLGGGLLSVPAYLLAGMLLTVLMQSSSASLAVTLTLAHSGVVTLNEAAAMVIGANIGTSVTAILAAIGATPNAKRAASAHVLFNLLTAVAALGLLPWLLKGVDLLGGLFDLEGSPAISLALFHTVFNVLGVMLMWPLADRMAAQLKRRFRSHDESRGEPRYLDQNVASVPSLAVDALRREIFRLGRKALSAAHAGIARLAGQPPADVDGGYERLGRAIQDFVAGLGRSSMSGSSAGALATLLRVQHYYDNCREQAEGIAGGRQAVTALADPALKQQLLALVAEADELLVQLDPAHAPFAPLAQHQAARFESHYEALKANLLAAGADGRLGIEAMDALLRSFSALRRTVQQAAKAARLLDQLSPG</sequence>
<evidence type="ECO:0000256" key="2">
    <source>
        <dbReference type="ARBA" id="ARBA00022475"/>
    </source>
</evidence>
<feature type="transmembrane region" description="Helical" evidence="6">
    <location>
        <begin position="6"/>
        <end position="28"/>
    </location>
</feature>
<feature type="transmembrane region" description="Helical" evidence="6">
    <location>
        <begin position="216"/>
        <end position="238"/>
    </location>
</feature>
<dbReference type="PANTHER" id="PTHR10010:SF46">
    <property type="entry name" value="SODIUM-DEPENDENT PHOSPHATE TRANSPORT PROTEIN 2B"/>
    <property type="match status" value="1"/>
</dbReference>
<dbReference type="PANTHER" id="PTHR10010">
    <property type="entry name" value="SOLUTE CARRIER FAMILY 34 SODIUM PHOSPHATE , MEMBER 2-RELATED"/>
    <property type="match status" value="1"/>
</dbReference>
<evidence type="ECO:0000256" key="3">
    <source>
        <dbReference type="ARBA" id="ARBA00022692"/>
    </source>
</evidence>
<evidence type="ECO:0000313" key="7">
    <source>
        <dbReference type="EMBL" id="GGA66385.1"/>
    </source>
</evidence>
<feature type="transmembrane region" description="Helical" evidence="6">
    <location>
        <begin position="86"/>
        <end position="107"/>
    </location>
</feature>